<dbReference type="OrthoDB" id="948294at2"/>
<sequence length="163" mass="18626">MNDQQNLMIKVVLDNWYSSVKRSDAIFNSLTDEQLLQEAAPGRNRGAYLMGHLTAVHDAMLPLLGLGESLHPELLEPYVKNADSKTDNHTPQQLRQFWSEVNEAVASKFNALTTDEWLQKHTSVSAEDFAKEPHRNRLNVLLSRFGHLEYHRGQVAFLKEKTD</sequence>
<gene>
    <name evidence="2" type="ORF">CJD36_017770</name>
</gene>
<protein>
    <submittedName>
        <fullName evidence="2">DinB family protein</fullName>
    </submittedName>
</protein>
<reference evidence="2 3" key="1">
    <citation type="submission" date="2018-01" db="EMBL/GenBank/DDBJ databases">
        <title>A novel member of the phylum Bacteroidetes isolated from glacier ice.</title>
        <authorList>
            <person name="Liu Q."/>
            <person name="Xin Y.-H."/>
        </authorList>
    </citation>
    <scope>NUCLEOTIDE SEQUENCE [LARGE SCALE GENOMIC DNA]</scope>
    <source>
        <strain evidence="2 3">RB1R16</strain>
    </source>
</reference>
<dbReference type="SUPFAM" id="SSF109854">
    <property type="entry name" value="DinB/YfiT-like putative metalloenzymes"/>
    <property type="match status" value="1"/>
</dbReference>
<dbReference type="Pfam" id="PF12867">
    <property type="entry name" value="DinB_2"/>
    <property type="match status" value="1"/>
</dbReference>
<evidence type="ECO:0000313" key="3">
    <source>
        <dbReference type="Proteomes" id="UP000239872"/>
    </source>
</evidence>
<dbReference type="InterPro" id="IPR034660">
    <property type="entry name" value="DinB/YfiT-like"/>
</dbReference>
<accession>A0A2S7STD2</accession>
<dbReference type="Proteomes" id="UP000239872">
    <property type="component" value="Unassembled WGS sequence"/>
</dbReference>
<keyword evidence="3" id="KW-1185">Reference proteome</keyword>
<dbReference type="EMBL" id="PPSL01000005">
    <property type="protein sequence ID" value="PQJ09776.1"/>
    <property type="molecule type" value="Genomic_DNA"/>
</dbReference>
<feature type="domain" description="DinB-like" evidence="1">
    <location>
        <begin position="21"/>
        <end position="155"/>
    </location>
</feature>
<proteinExistence type="predicted"/>
<name>A0A2S7STD2_9BACT</name>
<evidence type="ECO:0000313" key="2">
    <source>
        <dbReference type="EMBL" id="PQJ09776.1"/>
    </source>
</evidence>
<dbReference type="RefSeq" id="WP_105040548.1">
    <property type="nucleotide sequence ID" value="NZ_PPSL01000005.1"/>
</dbReference>
<dbReference type="AlphaFoldDB" id="A0A2S7STD2"/>
<evidence type="ECO:0000259" key="1">
    <source>
        <dbReference type="Pfam" id="PF12867"/>
    </source>
</evidence>
<dbReference type="InterPro" id="IPR024775">
    <property type="entry name" value="DinB-like"/>
</dbReference>
<dbReference type="Gene3D" id="1.20.120.450">
    <property type="entry name" value="dinb family like domain"/>
    <property type="match status" value="1"/>
</dbReference>
<organism evidence="2 3">
    <name type="scientific">Flavipsychrobacter stenotrophus</name>
    <dbReference type="NCBI Taxonomy" id="2077091"/>
    <lineage>
        <taxon>Bacteria</taxon>
        <taxon>Pseudomonadati</taxon>
        <taxon>Bacteroidota</taxon>
        <taxon>Chitinophagia</taxon>
        <taxon>Chitinophagales</taxon>
        <taxon>Chitinophagaceae</taxon>
        <taxon>Flavipsychrobacter</taxon>
    </lineage>
</organism>
<comment type="caution">
    <text evidence="2">The sequence shown here is derived from an EMBL/GenBank/DDBJ whole genome shotgun (WGS) entry which is preliminary data.</text>
</comment>